<evidence type="ECO:0000256" key="1">
    <source>
        <dbReference type="SAM" id="SignalP"/>
    </source>
</evidence>
<keyword evidence="3" id="KW-1185">Reference proteome</keyword>
<dbReference type="RefSeq" id="WP_149074665.1">
    <property type="nucleotide sequence ID" value="NZ_CP043329.1"/>
</dbReference>
<evidence type="ECO:0008006" key="4">
    <source>
        <dbReference type="Google" id="ProtNLM"/>
    </source>
</evidence>
<dbReference type="AlphaFoldDB" id="A0A5C0VG52"/>
<dbReference type="InterPro" id="IPR013783">
    <property type="entry name" value="Ig-like_fold"/>
</dbReference>
<dbReference type="Proteomes" id="UP000323653">
    <property type="component" value="Chromosome"/>
</dbReference>
<keyword evidence="1" id="KW-0732">Signal</keyword>
<dbReference type="KEGG" id="pej:FYC62_08630"/>
<accession>A0A5C0VG52</accession>
<protein>
    <recommendedName>
        <fullName evidence="4">Secreted protein (Por secretion system target)</fullName>
    </recommendedName>
</protein>
<organism evidence="2 3">
    <name type="scientific">Pedobacter aquae</name>
    <dbReference type="NCBI Taxonomy" id="2605747"/>
    <lineage>
        <taxon>Bacteria</taxon>
        <taxon>Pseudomonadati</taxon>
        <taxon>Bacteroidota</taxon>
        <taxon>Sphingobacteriia</taxon>
        <taxon>Sphingobacteriales</taxon>
        <taxon>Sphingobacteriaceae</taxon>
        <taxon>Pedobacter</taxon>
    </lineage>
</organism>
<reference evidence="2 3" key="1">
    <citation type="submission" date="2019-08" db="EMBL/GenBank/DDBJ databases">
        <title>Pedobacter sp. nov., isolated from Han river, South Korea.</title>
        <authorList>
            <person name="Lee D.-H."/>
            <person name="Kim Y.-S."/>
            <person name="Hwang E.-M."/>
            <person name="Le Tran T.C."/>
            <person name="Cha C.-J."/>
        </authorList>
    </citation>
    <scope>NUCLEOTIDE SEQUENCE [LARGE SCALE GENOMIC DNA]</scope>
    <source>
        <strain evidence="2 3">CJ43</strain>
    </source>
</reference>
<gene>
    <name evidence="2" type="ORF">FYC62_08630</name>
</gene>
<sequence>MKKKLLLIGAMLLAGSIAFSQGFTSGNLVVYRYGNGATYTNGELVPVFLDEYNTSGNLVKTRAVPTVTNGVNKGLTGLLKLAATGKYQEEGASTLSQDGKYITIFGYNAAVGSTAPNAADGLVVGVIAADGSLNTTTTLSSDPTTGLGAPRSAVIDGTNIWANGFTNGVQYTTLGSTSSTRISVNQNAPRTLSIINNSLIAPIGTFSTLAYASPLPTTSTTFITRAGLGSGVTINQVIEFQLGTRRLMYAVDDATGTIRRYYTNSTNTDWISFGTNISSSPNTDLVKSITGVLNVVGANTEITLYLTTWGNDGTGTGSSRLITFKDTYLTPTGAPAAPTATTAVTTLATAPAGTVFRSVTMAPQGSSAIGTATLPVSLVSFQGKKVESGIQLSWVTSSERNNSYFDIMRSSDGKKFEKIKAIDGNGNSNNKITYSFTDENPVIGTNYYQLKQIDFNGSFSLSDIIAVQSGLEIADLKVFSRQNSDELEVIIHSAHFTNADLIITDLTGRKIKETSLKLSKGNNSFTIPVNAKNVLVVTLKTATGNISKKIIK</sequence>
<name>A0A5C0VG52_9SPHI</name>
<feature type="signal peptide" evidence="1">
    <location>
        <begin position="1"/>
        <end position="20"/>
    </location>
</feature>
<proteinExistence type="predicted"/>
<dbReference type="EMBL" id="CP043329">
    <property type="protein sequence ID" value="QEK51718.1"/>
    <property type="molecule type" value="Genomic_DNA"/>
</dbReference>
<feature type="chain" id="PRO_5022829644" description="Secreted protein (Por secretion system target)" evidence="1">
    <location>
        <begin position="21"/>
        <end position="552"/>
    </location>
</feature>
<evidence type="ECO:0000313" key="3">
    <source>
        <dbReference type="Proteomes" id="UP000323653"/>
    </source>
</evidence>
<evidence type="ECO:0000313" key="2">
    <source>
        <dbReference type="EMBL" id="QEK51718.1"/>
    </source>
</evidence>
<dbReference type="Gene3D" id="2.60.40.10">
    <property type="entry name" value="Immunoglobulins"/>
    <property type="match status" value="1"/>
</dbReference>